<dbReference type="EC" id="2.7.1.12" evidence="3"/>
<dbReference type="InterPro" id="IPR006001">
    <property type="entry name" value="Therm_gnt_kin"/>
</dbReference>
<dbReference type="EMBL" id="PCTC01000044">
    <property type="protein sequence ID" value="PIP63503.1"/>
    <property type="molecule type" value="Genomic_DNA"/>
</dbReference>
<reference evidence="9 10" key="1">
    <citation type="submission" date="2017-09" db="EMBL/GenBank/DDBJ databases">
        <title>Depth-based differentiation of microbial function through sediment-hosted aquifers and enrichment of novel symbionts in the deep terrestrial subsurface.</title>
        <authorList>
            <person name="Probst A.J."/>
            <person name="Ladd B."/>
            <person name="Jarett J.K."/>
            <person name="Geller-Mcgrath D.E."/>
            <person name="Sieber C.M."/>
            <person name="Emerson J.B."/>
            <person name="Anantharaman K."/>
            <person name="Thomas B.C."/>
            <person name="Malmstrom R."/>
            <person name="Stieglmeier M."/>
            <person name="Klingl A."/>
            <person name="Woyke T."/>
            <person name="Ryan C.M."/>
            <person name="Banfield J.F."/>
        </authorList>
    </citation>
    <scope>NUCLEOTIDE SEQUENCE [LARGE SCALE GENOMIC DNA]</scope>
    <source>
        <strain evidence="9">CG22_combo_CG10-13_8_21_14_all_34_12</strain>
    </source>
</reference>
<dbReference type="SUPFAM" id="SSF52540">
    <property type="entry name" value="P-loop containing nucleoside triphosphate hydrolases"/>
    <property type="match status" value="1"/>
</dbReference>
<evidence type="ECO:0000256" key="7">
    <source>
        <dbReference type="ARBA" id="ARBA00022840"/>
    </source>
</evidence>
<evidence type="ECO:0000256" key="5">
    <source>
        <dbReference type="ARBA" id="ARBA00022741"/>
    </source>
</evidence>
<dbReference type="AlphaFoldDB" id="A0A2H0C0N9"/>
<evidence type="ECO:0000256" key="8">
    <source>
        <dbReference type="ARBA" id="ARBA00048090"/>
    </source>
</evidence>
<dbReference type="InterPro" id="IPR027417">
    <property type="entry name" value="P-loop_NTPase"/>
</dbReference>
<dbReference type="GO" id="GO:0046316">
    <property type="term" value="F:gluconokinase activity"/>
    <property type="evidence" value="ECO:0007669"/>
    <property type="project" value="UniProtKB-EC"/>
</dbReference>
<sequence length="164" mass="19389">MSLIILFGLPGTGKTYVGKIFEKYFDYHFYDGDNDLTEEMKEAIKVQRVFTDKMRDAYFKILISKIQDLKSKHKNLVVAQTFIKEKYRLNLIEKISDAKFVLVEAKKEIREKRLQERVDYPLDLEYARKMELNFDKPIVNHQIIINNNDGEENIKKQIVSVIPP</sequence>
<comment type="catalytic activity">
    <reaction evidence="8">
        <text>D-gluconate + ATP = 6-phospho-D-gluconate + ADP + H(+)</text>
        <dbReference type="Rhea" id="RHEA:19433"/>
        <dbReference type="ChEBI" id="CHEBI:15378"/>
        <dbReference type="ChEBI" id="CHEBI:18391"/>
        <dbReference type="ChEBI" id="CHEBI:30616"/>
        <dbReference type="ChEBI" id="CHEBI:58759"/>
        <dbReference type="ChEBI" id="CHEBI:456216"/>
        <dbReference type="EC" id="2.7.1.12"/>
    </reaction>
</comment>
<keyword evidence="4" id="KW-0808">Transferase</keyword>
<name>A0A2H0C0N9_9BACT</name>
<evidence type="ECO:0000256" key="1">
    <source>
        <dbReference type="ARBA" id="ARBA00004761"/>
    </source>
</evidence>
<comment type="pathway">
    <text evidence="1">Carbohydrate acid metabolism.</text>
</comment>
<comment type="similarity">
    <text evidence="2">Belongs to the gluconokinase GntK/GntV family.</text>
</comment>
<protein>
    <recommendedName>
        <fullName evidence="3">gluconokinase</fullName>
        <ecNumber evidence="3">2.7.1.12</ecNumber>
    </recommendedName>
</protein>
<comment type="caution">
    <text evidence="9">The sequence shown here is derived from an EMBL/GenBank/DDBJ whole genome shotgun (WGS) entry which is preliminary data.</text>
</comment>
<accession>A0A2H0C0N9</accession>
<dbReference type="GO" id="GO:0005975">
    <property type="term" value="P:carbohydrate metabolic process"/>
    <property type="evidence" value="ECO:0007669"/>
    <property type="project" value="InterPro"/>
</dbReference>
<gene>
    <name evidence="9" type="ORF">COW97_02090</name>
</gene>
<dbReference type="PANTHER" id="PTHR43442:SF3">
    <property type="entry name" value="GLUCONOKINASE-RELATED"/>
    <property type="match status" value="1"/>
</dbReference>
<keyword evidence="7" id="KW-0067">ATP-binding</keyword>
<keyword evidence="6" id="KW-0418">Kinase</keyword>
<organism evidence="9 10">
    <name type="scientific">Candidatus Roizmanbacteria bacterium CG22_combo_CG10-13_8_21_14_all_34_12</name>
    <dbReference type="NCBI Taxonomy" id="1974860"/>
    <lineage>
        <taxon>Bacteria</taxon>
        <taxon>Candidatus Roizmaniibacteriota</taxon>
    </lineage>
</organism>
<dbReference type="Pfam" id="PF13238">
    <property type="entry name" value="AAA_18"/>
    <property type="match status" value="1"/>
</dbReference>
<evidence type="ECO:0000256" key="6">
    <source>
        <dbReference type="ARBA" id="ARBA00022777"/>
    </source>
</evidence>
<dbReference type="GO" id="GO:0005737">
    <property type="term" value="C:cytoplasm"/>
    <property type="evidence" value="ECO:0007669"/>
    <property type="project" value="TreeGrafter"/>
</dbReference>
<dbReference type="GO" id="GO:0005524">
    <property type="term" value="F:ATP binding"/>
    <property type="evidence" value="ECO:0007669"/>
    <property type="project" value="UniProtKB-KW"/>
</dbReference>
<dbReference type="PANTHER" id="PTHR43442">
    <property type="entry name" value="GLUCONOKINASE-RELATED"/>
    <property type="match status" value="1"/>
</dbReference>
<dbReference type="Gene3D" id="3.40.50.300">
    <property type="entry name" value="P-loop containing nucleotide triphosphate hydrolases"/>
    <property type="match status" value="1"/>
</dbReference>
<evidence type="ECO:0000256" key="4">
    <source>
        <dbReference type="ARBA" id="ARBA00022679"/>
    </source>
</evidence>
<evidence type="ECO:0000256" key="3">
    <source>
        <dbReference type="ARBA" id="ARBA00012054"/>
    </source>
</evidence>
<evidence type="ECO:0000313" key="10">
    <source>
        <dbReference type="Proteomes" id="UP000229699"/>
    </source>
</evidence>
<keyword evidence="5" id="KW-0547">Nucleotide-binding</keyword>
<proteinExistence type="inferred from homology"/>
<evidence type="ECO:0000313" key="9">
    <source>
        <dbReference type="EMBL" id="PIP63503.1"/>
    </source>
</evidence>
<evidence type="ECO:0000256" key="2">
    <source>
        <dbReference type="ARBA" id="ARBA00008420"/>
    </source>
</evidence>
<dbReference type="Proteomes" id="UP000229699">
    <property type="component" value="Unassembled WGS sequence"/>
</dbReference>